<sequence length="148" mass="15352">MRVRLAHLGASAALALAASGTALAADDVIHVPLQKAIDAATASGKLDGSVKFYLAGTGPKGKVLKASALTNKKSNAFAKDHEQACIWTAQSALIQLQDAARNAGANAVTNIVSYFRKNEYKSTTDFECHVGALMAGVALRGDLARIGK</sequence>
<evidence type="ECO:0000313" key="3">
    <source>
        <dbReference type="Proteomes" id="UP000307956"/>
    </source>
</evidence>
<name>A0A4S4ASN9_9RHOO</name>
<keyword evidence="1" id="KW-0732">Signal</keyword>
<accession>A0A4S4ASN9</accession>
<organism evidence="2 3">
    <name type="scientific">Pseudothauera rhizosphaerae</name>
    <dbReference type="NCBI Taxonomy" id="2565932"/>
    <lineage>
        <taxon>Bacteria</taxon>
        <taxon>Pseudomonadati</taxon>
        <taxon>Pseudomonadota</taxon>
        <taxon>Betaproteobacteria</taxon>
        <taxon>Rhodocyclales</taxon>
        <taxon>Zoogloeaceae</taxon>
        <taxon>Pseudothauera</taxon>
    </lineage>
</organism>
<evidence type="ECO:0000313" key="2">
    <source>
        <dbReference type="EMBL" id="THF62758.1"/>
    </source>
</evidence>
<dbReference type="OrthoDB" id="8161726at2"/>
<dbReference type="Proteomes" id="UP000307956">
    <property type="component" value="Unassembled WGS sequence"/>
</dbReference>
<feature type="chain" id="PRO_5020880595" evidence="1">
    <location>
        <begin position="25"/>
        <end position="148"/>
    </location>
</feature>
<comment type="caution">
    <text evidence="2">The sequence shown here is derived from an EMBL/GenBank/DDBJ whole genome shotgun (WGS) entry which is preliminary data.</text>
</comment>
<keyword evidence="3" id="KW-1185">Reference proteome</keyword>
<dbReference type="AlphaFoldDB" id="A0A4S4ASN9"/>
<feature type="signal peptide" evidence="1">
    <location>
        <begin position="1"/>
        <end position="24"/>
    </location>
</feature>
<proteinExistence type="predicted"/>
<gene>
    <name evidence="2" type="ORF">E6O51_05845</name>
</gene>
<reference evidence="2 3" key="1">
    <citation type="submission" date="2019-04" db="EMBL/GenBank/DDBJ databases">
        <title>Azoarcus rhizosphaerae sp. nov. isolated from rhizosphere of Ficus religiosa.</title>
        <authorList>
            <person name="Lin S.-Y."/>
            <person name="Hameed A."/>
            <person name="Hsu Y.-H."/>
            <person name="Young C.-C."/>
        </authorList>
    </citation>
    <scope>NUCLEOTIDE SEQUENCE [LARGE SCALE GENOMIC DNA]</scope>
    <source>
        <strain evidence="2 3">CC-YHH848</strain>
    </source>
</reference>
<evidence type="ECO:0000256" key="1">
    <source>
        <dbReference type="SAM" id="SignalP"/>
    </source>
</evidence>
<protein>
    <submittedName>
        <fullName evidence="2">Excinuclease</fullName>
    </submittedName>
</protein>
<dbReference type="EMBL" id="SSOD01000004">
    <property type="protein sequence ID" value="THF62758.1"/>
    <property type="molecule type" value="Genomic_DNA"/>
</dbReference>